<dbReference type="PROSITE" id="PS51272">
    <property type="entry name" value="SLH"/>
    <property type="match status" value="1"/>
</dbReference>
<dbReference type="Pfam" id="PF00395">
    <property type="entry name" value="SLH"/>
    <property type="match status" value="1"/>
</dbReference>
<protein>
    <recommendedName>
        <fullName evidence="3">SLH domain-containing protein</fullName>
    </recommendedName>
</protein>
<dbReference type="Gene3D" id="2.40.160.180">
    <property type="entry name" value="Carbohydrate-selective porin OprB"/>
    <property type="match status" value="1"/>
</dbReference>
<dbReference type="GO" id="GO:0016020">
    <property type="term" value="C:membrane"/>
    <property type="evidence" value="ECO:0007669"/>
    <property type="project" value="InterPro"/>
</dbReference>
<evidence type="ECO:0000256" key="2">
    <source>
        <dbReference type="RuleBase" id="RU363072"/>
    </source>
</evidence>
<gene>
    <name evidence="4" type="ORF">ENR15_15665</name>
</gene>
<dbReference type="GO" id="GO:0008643">
    <property type="term" value="P:carbohydrate transport"/>
    <property type="evidence" value="ECO:0007669"/>
    <property type="project" value="InterPro"/>
</dbReference>
<dbReference type="NCBIfam" id="NF033921">
    <property type="entry name" value="por_somb"/>
    <property type="match status" value="1"/>
</dbReference>
<feature type="domain" description="SLH" evidence="3">
    <location>
        <begin position="44"/>
        <end position="108"/>
    </location>
</feature>
<proteinExistence type="inferred from homology"/>
<dbReference type="Pfam" id="PF04966">
    <property type="entry name" value="OprB"/>
    <property type="match status" value="1"/>
</dbReference>
<comment type="similarity">
    <text evidence="1 2">Belongs to the OprB family.</text>
</comment>
<comment type="caution">
    <text evidence="4">The sequence shown here is derived from an EMBL/GenBank/DDBJ whole genome shotgun (WGS) entry which is preliminary data.</text>
</comment>
<dbReference type="InterPro" id="IPR038673">
    <property type="entry name" value="OprB_sf"/>
</dbReference>
<evidence type="ECO:0000256" key="1">
    <source>
        <dbReference type="ARBA" id="ARBA00008769"/>
    </source>
</evidence>
<sequence>MRLNLSSLILLGWVFAKAIASPVSGAPLPYLSLEPVAPLERLNSVQELQDVSPKDWAYTAIQSLADRYGCLLAYPNRTFQGQNTLTRYEFATSLDFCLETIRTTIQTTHFSPTDLAIIRDLQQEYSAELATLRTQTDNLEARTAEIKAHSFSTTTRLNGEIVFALTDTFGSEAKDDATTTGSNSGTTLNYRIRLHLDTSFTGNDLLRTRLQMRQISQPNTGTAMSNFTFGGDNGGETEMTQLYYRFPLADNITGFISAVGLDFDLVAPFLNPYMASSASGSLARFGMYNPNIYLQVGGAGAAVSVRVAEPLRVDLAYLTRGFGGAANDAPSPLPGGGLFQGTYCAYAQVTASPTPDLDLAFAYVNAYYSTNEVNLAGATGSRGAIQPFGGVATAANHFGLQGSYHFSPVSLSGWVGYTAAEAKAGQREGDKASIWNWAVTMVVEDLGTEGGTLGLSFGQPPKLTQVDGGEPNRDTSLHFQAFYRYPVTKKIDITPGFFVITNPEHDADNDNIWVGVLRSSFRF</sequence>
<dbReference type="GO" id="GO:0015288">
    <property type="term" value="F:porin activity"/>
    <property type="evidence" value="ECO:0007669"/>
    <property type="project" value="InterPro"/>
</dbReference>
<organism evidence="4">
    <name type="scientific">Planktothricoides sp. SpSt-374</name>
    <dbReference type="NCBI Taxonomy" id="2282167"/>
    <lineage>
        <taxon>Bacteria</taxon>
        <taxon>Bacillati</taxon>
        <taxon>Cyanobacteriota</taxon>
        <taxon>Cyanophyceae</taxon>
        <taxon>Oscillatoriophycideae</taxon>
        <taxon>Oscillatoriales</taxon>
        <taxon>Oscillatoriaceae</taxon>
        <taxon>Planktothricoides</taxon>
    </lineage>
</organism>
<dbReference type="InterPro" id="IPR051465">
    <property type="entry name" value="Cell_Envelope_Struct_Comp"/>
</dbReference>
<dbReference type="PANTHER" id="PTHR43308:SF1">
    <property type="entry name" value="OUTER MEMBRANE PROTEIN ALPHA"/>
    <property type="match status" value="1"/>
</dbReference>
<evidence type="ECO:0000259" key="3">
    <source>
        <dbReference type="PROSITE" id="PS51272"/>
    </source>
</evidence>
<dbReference type="EMBL" id="DSPX01000159">
    <property type="protein sequence ID" value="HGG02032.1"/>
    <property type="molecule type" value="Genomic_DNA"/>
</dbReference>
<reference evidence="4" key="1">
    <citation type="journal article" date="2020" name="mSystems">
        <title>Genome- and Community-Level Interaction Insights into Carbon Utilization and Element Cycling Functions of Hydrothermarchaeota in Hydrothermal Sediment.</title>
        <authorList>
            <person name="Zhou Z."/>
            <person name="Liu Y."/>
            <person name="Xu W."/>
            <person name="Pan J."/>
            <person name="Luo Z.H."/>
            <person name="Li M."/>
        </authorList>
    </citation>
    <scope>NUCLEOTIDE SEQUENCE [LARGE SCALE GENOMIC DNA]</scope>
    <source>
        <strain evidence="4">SpSt-374</strain>
    </source>
</reference>
<dbReference type="InterPro" id="IPR001119">
    <property type="entry name" value="SLH_dom"/>
</dbReference>
<name>A0A7C3VI69_9CYAN</name>
<dbReference type="InterPro" id="IPR007049">
    <property type="entry name" value="Carb-sel_porin_OprB"/>
</dbReference>
<evidence type="ECO:0000313" key="4">
    <source>
        <dbReference type="EMBL" id="HGG02032.1"/>
    </source>
</evidence>
<accession>A0A7C3VI69</accession>
<dbReference type="PANTHER" id="PTHR43308">
    <property type="entry name" value="OUTER MEMBRANE PROTEIN ALPHA-RELATED"/>
    <property type="match status" value="1"/>
</dbReference>
<dbReference type="AlphaFoldDB" id="A0A7C3VI69"/>
<dbReference type="InterPro" id="IPR047684">
    <property type="entry name" value="Por_som-like"/>
</dbReference>